<dbReference type="STRING" id="588581.Cpap_3431"/>
<gene>
    <name evidence="1" type="ORF">Cpap_3431</name>
</gene>
<dbReference type="AlphaFoldDB" id="F1T921"/>
<proteinExistence type="predicted"/>
<protein>
    <submittedName>
        <fullName evidence="1">Uncharacterized protein</fullName>
    </submittedName>
</protein>
<comment type="caution">
    <text evidence="1">The sequence shown here is derived from an EMBL/GenBank/DDBJ whole genome shotgun (WGS) entry which is preliminary data.</text>
</comment>
<dbReference type="OrthoDB" id="1739833at2"/>
<sequence>MKENYATQNHTYECLDKSSIEKLNDKALLEKAKATYKFLKLNEIYLKNIRDDYGKQKIAQLRVQFIRHQLDLLIRECFVRGLKHGLSNYY</sequence>
<evidence type="ECO:0000313" key="2">
    <source>
        <dbReference type="Proteomes" id="UP000003860"/>
    </source>
</evidence>
<dbReference type="EMBL" id="ACXX02000002">
    <property type="protein sequence ID" value="EGD49003.1"/>
    <property type="molecule type" value="Genomic_DNA"/>
</dbReference>
<dbReference type="eggNOG" id="ENOG50342ND">
    <property type="taxonomic scope" value="Bacteria"/>
</dbReference>
<name>F1T921_9FIRM</name>
<keyword evidence="2" id="KW-1185">Reference proteome</keyword>
<reference evidence="1" key="1">
    <citation type="submission" date="2009-07" db="EMBL/GenBank/DDBJ databases">
        <authorList>
            <consortium name="US DOE Joint Genome Institute (JGI-PGF)"/>
            <person name="Lucas S."/>
            <person name="Copeland A."/>
            <person name="Lapidus A."/>
            <person name="Glavina del Rio T."/>
            <person name="Tice H."/>
            <person name="Bruce D."/>
            <person name="Goodwin L."/>
            <person name="Pitluck S."/>
            <person name="Larimer F."/>
            <person name="Land M.L."/>
            <person name="Mouttaki H."/>
            <person name="He Z."/>
            <person name="Zhou J."/>
            <person name="Hemme C.L."/>
        </authorList>
    </citation>
    <scope>NUCLEOTIDE SEQUENCE [LARGE SCALE GENOMIC DNA]</scope>
    <source>
        <strain evidence="1">DSM 2782</strain>
    </source>
</reference>
<accession>F1T921</accession>
<reference evidence="1" key="2">
    <citation type="submission" date="2011-01" db="EMBL/GenBank/DDBJ databases">
        <title>The Non-contiguous Finished genome of Clostridium papyrosolvens.</title>
        <authorList>
            <person name="Lucas S."/>
            <person name="Copeland A."/>
            <person name="Lapidus A."/>
            <person name="Cheng J.-F."/>
            <person name="Goodwin L."/>
            <person name="Pitluck S."/>
            <person name="Misra M."/>
            <person name="Chertkov O."/>
            <person name="Detter J.C."/>
            <person name="Han C."/>
            <person name="Tapia R."/>
            <person name="Land M."/>
            <person name="Hauser L."/>
            <person name="Kyrpides N."/>
            <person name="Ivanova N."/>
            <person name="Pagani I."/>
            <person name="Mouttaki H."/>
            <person name="He Z."/>
            <person name="Zhou J."/>
            <person name="Hemme C.L."/>
            <person name="Woyke T."/>
        </authorList>
    </citation>
    <scope>NUCLEOTIDE SEQUENCE [LARGE SCALE GENOMIC DNA]</scope>
    <source>
        <strain evidence="1">DSM 2782</strain>
    </source>
</reference>
<organism evidence="1 2">
    <name type="scientific">Ruminiclostridium papyrosolvens DSM 2782</name>
    <dbReference type="NCBI Taxonomy" id="588581"/>
    <lineage>
        <taxon>Bacteria</taxon>
        <taxon>Bacillati</taxon>
        <taxon>Bacillota</taxon>
        <taxon>Clostridia</taxon>
        <taxon>Eubacteriales</taxon>
        <taxon>Oscillospiraceae</taxon>
        <taxon>Ruminiclostridium</taxon>
    </lineage>
</organism>
<dbReference type="Proteomes" id="UP000003860">
    <property type="component" value="Unassembled WGS sequence"/>
</dbReference>
<evidence type="ECO:0000313" key="1">
    <source>
        <dbReference type="EMBL" id="EGD49003.1"/>
    </source>
</evidence>
<dbReference type="RefSeq" id="WP_004617050.1">
    <property type="nucleotide sequence ID" value="NZ_ACXX02000002.1"/>
</dbReference>